<name>A0AAV8WTA8_9CUCU</name>
<sequence>MNTGLTGDNIYDFSSDENSSKWKGLLTAALKKSTGTSASLSWGTRRGTRDVEYRVQSTFPTPIDKWALKEAQEALERGKKKSVLQLPVDKIHYLLQKVYI</sequence>
<dbReference type="SUPFAM" id="SSF47113">
    <property type="entry name" value="Histone-fold"/>
    <property type="match status" value="1"/>
</dbReference>
<dbReference type="InterPro" id="IPR009072">
    <property type="entry name" value="Histone-fold"/>
</dbReference>
<dbReference type="GO" id="GO:0046982">
    <property type="term" value="F:protein heterodimerization activity"/>
    <property type="evidence" value="ECO:0007669"/>
    <property type="project" value="InterPro"/>
</dbReference>
<dbReference type="Proteomes" id="UP001162156">
    <property type="component" value="Unassembled WGS sequence"/>
</dbReference>
<gene>
    <name evidence="1" type="ORF">NQ314_017642</name>
</gene>
<dbReference type="AlphaFoldDB" id="A0AAV8WTA8"/>
<reference evidence="1" key="1">
    <citation type="journal article" date="2023" name="Insect Mol. Biol.">
        <title>Genome sequencing provides insights into the evolution of gene families encoding plant cell wall-degrading enzymes in longhorned beetles.</title>
        <authorList>
            <person name="Shin N.R."/>
            <person name="Okamura Y."/>
            <person name="Kirsch R."/>
            <person name="Pauchet Y."/>
        </authorList>
    </citation>
    <scope>NUCLEOTIDE SEQUENCE</scope>
    <source>
        <strain evidence="1">RBIC_L_NR</strain>
    </source>
</reference>
<organism evidence="1 2">
    <name type="scientific">Rhamnusium bicolor</name>
    <dbReference type="NCBI Taxonomy" id="1586634"/>
    <lineage>
        <taxon>Eukaryota</taxon>
        <taxon>Metazoa</taxon>
        <taxon>Ecdysozoa</taxon>
        <taxon>Arthropoda</taxon>
        <taxon>Hexapoda</taxon>
        <taxon>Insecta</taxon>
        <taxon>Pterygota</taxon>
        <taxon>Neoptera</taxon>
        <taxon>Endopterygota</taxon>
        <taxon>Coleoptera</taxon>
        <taxon>Polyphaga</taxon>
        <taxon>Cucujiformia</taxon>
        <taxon>Chrysomeloidea</taxon>
        <taxon>Cerambycidae</taxon>
        <taxon>Lepturinae</taxon>
        <taxon>Rhagiini</taxon>
        <taxon>Rhamnusium</taxon>
    </lineage>
</organism>
<keyword evidence="2" id="KW-1185">Reference proteome</keyword>
<evidence type="ECO:0000313" key="1">
    <source>
        <dbReference type="EMBL" id="KAJ8929659.1"/>
    </source>
</evidence>
<dbReference type="Gene3D" id="1.10.20.10">
    <property type="entry name" value="Histone, subunit A"/>
    <property type="match status" value="1"/>
</dbReference>
<protein>
    <submittedName>
        <fullName evidence="1">Uncharacterized protein</fullName>
    </submittedName>
</protein>
<comment type="caution">
    <text evidence="1">The sequence shown here is derived from an EMBL/GenBank/DDBJ whole genome shotgun (WGS) entry which is preliminary data.</text>
</comment>
<accession>A0AAV8WTA8</accession>
<dbReference type="EMBL" id="JANEYF010004928">
    <property type="protein sequence ID" value="KAJ8929659.1"/>
    <property type="molecule type" value="Genomic_DNA"/>
</dbReference>
<evidence type="ECO:0000313" key="2">
    <source>
        <dbReference type="Proteomes" id="UP001162156"/>
    </source>
</evidence>
<proteinExistence type="predicted"/>